<feature type="transmembrane region" description="Helical" evidence="7">
    <location>
        <begin position="56"/>
        <end position="78"/>
    </location>
</feature>
<dbReference type="PANTHER" id="PTHR46383:SF1">
    <property type="entry name" value="ASPARTATE AMINOTRANSFERASE"/>
    <property type="match status" value="1"/>
</dbReference>
<dbReference type="InterPro" id="IPR004839">
    <property type="entry name" value="Aminotransferase_I/II_large"/>
</dbReference>
<protein>
    <submittedName>
        <fullName evidence="9">Aspartate aminotransferase</fullName>
    </submittedName>
</protein>
<dbReference type="InterPro" id="IPR015424">
    <property type="entry name" value="PyrdxlP-dep_Trfase"/>
</dbReference>
<dbReference type="EMBL" id="AZIL01000116">
    <property type="protein sequence ID" value="EWM29837.1"/>
    <property type="molecule type" value="Genomic_DNA"/>
</dbReference>
<keyword evidence="3 9" id="KW-0032">Aminotransferase</keyword>
<keyword evidence="7" id="KW-1133">Transmembrane helix</keyword>
<dbReference type="SUPFAM" id="SSF53383">
    <property type="entry name" value="PLP-dependent transferases"/>
    <property type="match status" value="1"/>
</dbReference>
<dbReference type="Pfam" id="PF00155">
    <property type="entry name" value="Aminotran_1_2"/>
    <property type="match status" value="1"/>
</dbReference>
<dbReference type="InterPro" id="IPR015422">
    <property type="entry name" value="PyrdxlP-dep_Trfase_small"/>
</dbReference>
<dbReference type="OrthoDB" id="2414662at2759"/>
<accession>W7TUL7</accession>
<keyword evidence="10" id="KW-1185">Reference proteome</keyword>
<organism evidence="9 10">
    <name type="scientific">Nannochloropsis gaditana</name>
    <dbReference type="NCBI Taxonomy" id="72520"/>
    <lineage>
        <taxon>Eukaryota</taxon>
        <taxon>Sar</taxon>
        <taxon>Stramenopiles</taxon>
        <taxon>Ochrophyta</taxon>
        <taxon>Eustigmatophyceae</taxon>
        <taxon>Eustigmatales</taxon>
        <taxon>Monodopsidaceae</taxon>
        <taxon>Nannochloropsis</taxon>
    </lineage>
</organism>
<dbReference type="PROSITE" id="PS00105">
    <property type="entry name" value="AA_TRANSFER_CLASS_1"/>
    <property type="match status" value="1"/>
</dbReference>
<name>W7TUL7_9STRA</name>
<dbReference type="PANTHER" id="PTHR46383">
    <property type="entry name" value="ASPARTATE AMINOTRANSFERASE"/>
    <property type="match status" value="1"/>
</dbReference>
<evidence type="ECO:0000256" key="5">
    <source>
        <dbReference type="ARBA" id="ARBA00022898"/>
    </source>
</evidence>
<dbReference type="Gene3D" id="3.90.1150.10">
    <property type="entry name" value="Aspartate Aminotransferase, domain 1"/>
    <property type="match status" value="1"/>
</dbReference>
<comment type="similarity">
    <text evidence="2">Belongs to the class-I pyridoxal-phosphate-dependent aminotransferase family.</text>
</comment>
<dbReference type="GO" id="GO:0006520">
    <property type="term" value="P:amino acid metabolic process"/>
    <property type="evidence" value="ECO:0007669"/>
    <property type="project" value="InterPro"/>
</dbReference>
<feature type="region of interest" description="Disordered" evidence="6">
    <location>
        <begin position="1"/>
        <end position="24"/>
    </location>
</feature>
<evidence type="ECO:0000313" key="10">
    <source>
        <dbReference type="Proteomes" id="UP000019335"/>
    </source>
</evidence>
<reference evidence="9 10" key="1">
    <citation type="journal article" date="2014" name="Mol. Plant">
        <title>Chromosome Scale Genome Assembly and Transcriptome Profiling of Nannochloropsis gaditana in Nitrogen Depletion.</title>
        <authorList>
            <person name="Corteggiani Carpinelli E."/>
            <person name="Telatin A."/>
            <person name="Vitulo N."/>
            <person name="Forcato C."/>
            <person name="D'Angelo M."/>
            <person name="Schiavon R."/>
            <person name="Vezzi A."/>
            <person name="Giacometti G.M."/>
            <person name="Morosinotto T."/>
            <person name="Valle G."/>
        </authorList>
    </citation>
    <scope>NUCLEOTIDE SEQUENCE [LARGE SCALE GENOMIC DNA]</scope>
    <source>
        <strain evidence="9 10">B-31</strain>
    </source>
</reference>
<evidence type="ECO:0000256" key="4">
    <source>
        <dbReference type="ARBA" id="ARBA00022679"/>
    </source>
</evidence>
<comment type="cofactor">
    <cofactor evidence="1">
        <name>pyridoxal 5'-phosphate</name>
        <dbReference type="ChEBI" id="CHEBI:597326"/>
    </cofactor>
</comment>
<dbReference type="InterPro" id="IPR004838">
    <property type="entry name" value="NHTrfase_class1_PyrdxlP-BS"/>
</dbReference>
<proteinExistence type="inferred from homology"/>
<dbReference type="GO" id="GO:0033853">
    <property type="term" value="F:aspartate-prephenate aminotransferase activity"/>
    <property type="evidence" value="ECO:0007669"/>
    <property type="project" value="UniProtKB-ARBA"/>
</dbReference>
<dbReference type="GO" id="GO:0033854">
    <property type="term" value="F:glutamate-prephenate aminotransferase activity"/>
    <property type="evidence" value="ECO:0007669"/>
    <property type="project" value="UniProtKB-ARBA"/>
</dbReference>
<comment type="caution">
    <text evidence="9">The sequence shown here is derived from an EMBL/GenBank/DDBJ whole genome shotgun (WGS) entry which is preliminary data.</text>
</comment>
<dbReference type="InterPro" id="IPR015421">
    <property type="entry name" value="PyrdxlP-dep_Trfase_major"/>
</dbReference>
<gene>
    <name evidence="9" type="ORF">Naga_100017g28</name>
</gene>
<sequence>MTESRKNLKHFNAANAGPSLSQAERQSLKDTLMRMVILRASRSGRRFISTPSLTKMLLRWFLAVLPLFLSSLSTHSFVHNPKVLMKRGMRNLSGDLAAARDSGSTGNEGMLNPLLSTVEVSKTIEIHAMTKSMEARGEAVVSLCVGEPDFPPPAEVVEATVQALREGHTRYTAVTGDAALRQAICKDLEKRKGVRYAAEEIIVGNGAKQEVYQAVLALCRPGDEVIIPAPYWPSYPEIVKLAGATPIILETTASSGFLLDPEALSQAVTPQTRMFIFCNPSNPTGAVHPPELVDALGDVLKRRHAKHVWALSDEIYERIIYDTPHKSLAAVPGLRDRVLLINGFSKAYAMTGYRLGYLAGPSPVIKGCTTLQSQITSCASSIAQKAGIAALQLPATTMAPSVEIMRKKRDRVMSALGQIPRVACSVPQGAFYVLPDVSWYYHKKTPEGQIIRDGHELCMYLLKEYKVALVPGESFGAPTTIRISYATSEADLDIALTRLAECLASLT</sequence>
<evidence type="ECO:0000256" key="3">
    <source>
        <dbReference type="ARBA" id="ARBA00022576"/>
    </source>
</evidence>
<keyword evidence="4 9" id="KW-0808">Transferase</keyword>
<keyword evidence="5" id="KW-0663">Pyridoxal phosphate</keyword>
<evidence type="ECO:0000256" key="1">
    <source>
        <dbReference type="ARBA" id="ARBA00001933"/>
    </source>
</evidence>
<dbReference type="FunFam" id="3.40.640.10:FF:000033">
    <property type="entry name" value="Aspartate aminotransferase"/>
    <property type="match status" value="1"/>
</dbReference>
<dbReference type="Gene3D" id="3.40.640.10">
    <property type="entry name" value="Type I PLP-dependent aspartate aminotransferase-like (Major domain)"/>
    <property type="match status" value="1"/>
</dbReference>
<dbReference type="AlphaFoldDB" id="W7TUL7"/>
<keyword evidence="7" id="KW-0812">Transmembrane</keyword>
<dbReference type="InterPro" id="IPR050596">
    <property type="entry name" value="AspAT/PAT-like"/>
</dbReference>
<feature type="domain" description="Aminotransferase class I/classII large" evidence="8">
    <location>
        <begin position="140"/>
        <end position="499"/>
    </location>
</feature>
<dbReference type="Proteomes" id="UP000019335">
    <property type="component" value="Chromosome 2"/>
</dbReference>
<dbReference type="GO" id="GO:0030170">
    <property type="term" value="F:pyridoxal phosphate binding"/>
    <property type="evidence" value="ECO:0007669"/>
    <property type="project" value="InterPro"/>
</dbReference>
<evidence type="ECO:0000256" key="2">
    <source>
        <dbReference type="ARBA" id="ARBA00007441"/>
    </source>
</evidence>
<evidence type="ECO:0000259" key="8">
    <source>
        <dbReference type="Pfam" id="PF00155"/>
    </source>
</evidence>
<dbReference type="CDD" id="cd00609">
    <property type="entry name" value="AAT_like"/>
    <property type="match status" value="1"/>
</dbReference>
<keyword evidence="7" id="KW-0472">Membrane</keyword>
<evidence type="ECO:0000313" key="9">
    <source>
        <dbReference type="EMBL" id="EWM29837.1"/>
    </source>
</evidence>
<evidence type="ECO:0000256" key="6">
    <source>
        <dbReference type="SAM" id="MobiDB-lite"/>
    </source>
</evidence>
<evidence type="ECO:0000256" key="7">
    <source>
        <dbReference type="SAM" id="Phobius"/>
    </source>
</evidence>